<reference evidence="4 5" key="1">
    <citation type="submission" date="2023-07" db="EMBL/GenBank/DDBJ databases">
        <title>Genomic Encyclopedia of Type Strains, Phase IV (KMG-IV): sequencing the most valuable type-strain genomes for metagenomic binning, comparative biology and taxonomic classification.</title>
        <authorList>
            <person name="Goeker M."/>
        </authorList>
    </citation>
    <scope>NUCLEOTIDE SEQUENCE [LARGE SCALE GENOMIC DNA]</scope>
    <source>
        <strain evidence="4 5">DSM 29005</strain>
    </source>
</reference>
<protein>
    <recommendedName>
        <fullName evidence="6">Spore coat protein</fullName>
    </recommendedName>
</protein>
<dbReference type="RefSeq" id="WP_307336746.1">
    <property type="nucleotide sequence ID" value="NZ_JAUSUD010000002.1"/>
</dbReference>
<accession>A0ABT9ZAK4</accession>
<dbReference type="PANTHER" id="PTHR39183">
    <property type="entry name" value="SPORE COAT PROTEIN F-LIKE PROTEIN YHCQ"/>
    <property type="match status" value="1"/>
</dbReference>
<gene>
    <name evidence="4" type="ORF">J2S19_000535</name>
</gene>
<organism evidence="4 5">
    <name type="scientific">Metabacillus malikii</name>
    <dbReference type="NCBI Taxonomy" id="1504265"/>
    <lineage>
        <taxon>Bacteria</taxon>
        <taxon>Bacillati</taxon>
        <taxon>Bacillota</taxon>
        <taxon>Bacilli</taxon>
        <taxon>Bacillales</taxon>
        <taxon>Bacillaceae</taxon>
        <taxon>Metabacillus</taxon>
    </lineage>
</organism>
<evidence type="ECO:0000256" key="2">
    <source>
        <dbReference type="ARBA" id="ARBA00024325"/>
    </source>
</evidence>
<dbReference type="EMBL" id="JAUSUD010000002">
    <property type="protein sequence ID" value="MDQ0229284.1"/>
    <property type="molecule type" value="Genomic_DNA"/>
</dbReference>
<dbReference type="Proteomes" id="UP001234495">
    <property type="component" value="Unassembled WGS sequence"/>
</dbReference>
<dbReference type="Pfam" id="PF07875">
    <property type="entry name" value="Coat_F"/>
    <property type="match status" value="1"/>
</dbReference>
<evidence type="ECO:0008006" key="6">
    <source>
        <dbReference type="Google" id="ProtNLM"/>
    </source>
</evidence>
<dbReference type="InterPro" id="IPR012347">
    <property type="entry name" value="Ferritin-like"/>
</dbReference>
<evidence type="ECO:0000256" key="1">
    <source>
        <dbReference type="ARBA" id="ARBA00022969"/>
    </source>
</evidence>
<comment type="caution">
    <text evidence="4">The sequence shown here is derived from an EMBL/GenBank/DDBJ whole genome shotgun (WGS) entry which is preliminary data.</text>
</comment>
<comment type="subcellular location">
    <subcellularLocation>
        <location evidence="2">Spore coat</location>
    </subcellularLocation>
</comment>
<keyword evidence="1" id="KW-0749">Sporulation</keyword>
<comment type="similarity">
    <text evidence="3">Belongs to the CotF family.</text>
</comment>
<sequence length="98" mass="10973">MNDFIKKIVGMGGMTDQVIATDFLISTKAEIRNIAFALTEASSPKIKDTLREQLKNAVDTHEKLTSYMINKGIYHPSDIKEQLKTDLTITRTALTLTD</sequence>
<dbReference type="InterPro" id="IPR012851">
    <property type="entry name" value="Spore_coat_CotF-like"/>
</dbReference>
<dbReference type="Gene3D" id="1.20.1260.10">
    <property type="match status" value="1"/>
</dbReference>
<name>A0ABT9ZAK4_9BACI</name>
<evidence type="ECO:0000313" key="4">
    <source>
        <dbReference type="EMBL" id="MDQ0229284.1"/>
    </source>
</evidence>
<keyword evidence="5" id="KW-1185">Reference proteome</keyword>
<proteinExistence type="inferred from homology"/>
<evidence type="ECO:0000313" key="5">
    <source>
        <dbReference type="Proteomes" id="UP001234495"/>
    </source>
</evidence>
<evidence type="ECO:0000256" key="3">
    <source>
        <dbReference type="ARBA" id="ARBA00024344"/>
    </source>
</evidence>
<dbReference type="PANTHER" id="PTHR39183:SF1">
    <property type="entry name" value="SPORE COAT PROTEIN F-LIKE PROTEIN YHCQ"/>
    <property type="match status" value="1"/>
</dbReference>